<evidence type="ECO:0000259" key="2">
    <source>
        <dbReference type="SMART" id="SM00849"/>
    </source>
</evidence>
<reference evidence="3 4" key="1">
    <citation type="submission" date="2023-01" db="EMBL/GenBank/DDBJ databases">
        <title>Complete genome of Chryseobacterium camelliae VAN22-5A.</title>
        <authorList>
            <person name="Zong G."/>
            <person name="Cao G."/>
        </authorList>
    </citation>
    <scope>NUCLEOTIDE SEQUENCE [LARGE SCALE GENOMIC DNA]</scope>
    <source>
        <strain evidence="3 4">VAN22-5A</strain>
    </source>
</reference>
<proteinExistence type="predicted"/>
<dbReference type="InterPro" id="IPR050855">
    <property type="entry name" value="NDM-1-like"/>
</dbReference>
<dbReference type="EC" id="3.5.2.6" evidence="3"/>
<dbReference type="Gene3D" id="3.60.15.10">
    <property type="entry name" value="Ribonuclease Z/Hydroxyacylglutathione hydrolase-like"/>
    <property type="match status" value="1"/>
</dbReference>
<sequence length="290" mass="32942">MKKYAVLFALALASQLFQGQIVNEPKNHPKEWSKPYEPFRIAGNLYYVGTYDLASYLIVTDKGNILINTGLADSLPMIKNNIKKLGFKYQDTKILLLTQAHYDHLGAMAAIKKETGAKLYVNQADAEVVKSGGKSDYEMGKYGITFAPIHPDYLLKDKDVISLGNAQLMMLHHPGHTKGSCSFLFETKDQKRKYKVLIANMPTIIVDKNFSEVTAYPSIEKDYEYTLNAMKNLDFDIWVASHASQFGLLEKRKPKDQYNPAIFMNKKEYMDEVDSLEKAFLKKKSGKKNN</sequence>
<feature type="domain" description="Metallo-beta-lactamase" evidence="2">
    <location>
        <begin position="52"/>
        <end position="242"/>
    </location>
</feature>
<dbReference type="SMART" id="SM00849">
    <property type="entry name" value="Lactamase_B"/>
    <property type="match status" value="1"/>
</dbReference>
<feature type="signal peptide" evidence="1">
    <location>
        <begin position="1"/>
        <end position="19"/>
    </location>
</feature>
<dbReference type="RefSeq" id="WP_271150270.1">
    <property type="nucleotide sequence ID" value="NZ_CP115859.1"/>
</dbReference>
<dbReference type="SUPFAM" id="SSF56281">
    <property type="entry name" value="Metallo-hydrolase/oxidoreductase"/>
    <property type="match status" value="1"/>
</dbReference>
<organism evidence="3 4">
    <name type="scientific">Chryseobacterium camelliae</name>
    <dbReference type="NCBI Taxonomy" id="1265445"/>
    <lineage>
        <taxon>Bacteria</taxon>
        <taxon>Pseudomonadati</taxon>
        <taxon>Bacteroidota</taxon>
        <taxon>Flavobacteriia</taxon>
        <taxon>Flavobacteriales</taxon>
        <taxon>Weeksellaceae</taxon>
        <taxon>Chryseobacterium group</taxon>
        <taxon>Chryseobacterium</taxon>
    </lineage>
</organism>
<dbReference type="InterPro" id="IPR036866">
    <property type="entry name" value="RibonucZ/Hydroxyglut_hydro"/>
</dbReference>
<keyword evidence="4" id="KW-1185">Reference proteome</keyword>
<dbReference type="Proteomes" id="UP001210978">
    <property type="component" value="Chromosome"/>
</dbReference>
<evidence type="ECO:0000313" key="3">
    <source>
        <dbReference type="EMBL" id="WBV62027.1"/>
    </source>
</evidence>
<feature type="chain" id="PRO_5046447941" evidence="1">
    <location>
        <begin position="20"/>
        <end position="290"/>
    </location>
</feature>
<gene>
    <name evidence="3" type="primary">bla</name>
    <name evidence="3" type="ORF">PFY12_04350</name>
</gene>
<dbReference type="NCBIfam" id="NF033105">
    <property type="entry name" value="bla_subclass_B3"/>
    <property type="match status" value="1"/>
</dbReference>
<dbReference type="EMBL" id="CP115859">
    <property type="protein sequence ID" value="WBV62027.1"/>
    <property type="molecule type" value="Genomic_DNA"/>
</dbReference>
<dbReference type="PANTHER" id="PTHR42951:SF17">
    <property type="entry name" value="METALLO-BETA-LACTAMASE DOMAIN-CONTAINING PROTEIN"/>
    <property type="match status" value="1"/>
</dbReference>
<keyword evidence="3" id="KW-0378">Hydrolase</keyword>
<accession>A0ABY7QQT3</accession>
<dbReference type="PANTHER" id="PTHR42951">
    <property type="entry name" value="METALLO-BETA-LACTAMASE DOMAIN-CONTAINING"/>
    <property type="match status" value="1"/>
</dbReference>
<dbReference type="GO" id="GO:0008800">
    <property type="term" value="F:beta-lactamase activity"/>
    <property type="evidence" value="ECO:0007669"/>
    <property type="project" value="UniProtKB-EC"/>
</dbReference>
<dbReference type="Pfam" id="PF00753">
    <property type="entry name" value="Lactamase_B"/>
    <property type="match status" value="1"/>
</dbReference>
<dbReference type="NCBIfam" id="NF012229">
    <property type="entry name" value="bla_class_B_core"/>
    <property type="match status" value="1"/>
</dbReference>
<evidence type="ECO:0000256" key="1">
    <source>
        <dbReference type="SAM" id="SignalP"/>
    </source>
</evidence>
<dbReference type="InterPro" id="IPR001279">
    <property type="entry name" value="Metallo-B-lactamas"/>
</dbReference>
<keyword evidence="1" id="KW-0732">Signal</keyword>
<name>A0ABY7QQT3_9FLAO</name>
<protein>
    <submittedName>
        <fullName evidence="3">Subclass B3 metallo-beta-lactamase</fullName>
        <ecNumber evidence="3">3.5.2.6</ecNumber>
    </submittedName>
</protein>
<evidence type="ECO:0000313" key="4">
    <source>
        <dbReference type="Proteomes" id="UP001210978"/>
    </source>
</evidence>